<feature type="transmembrane region" description="Helical" evidence="11">
    <location>
        <begin position="882"/>
        <end position="904"/>
    </location>
</feature>
<dbReference type="GeneID" id="113395926"/>
<dbReference type="Proteomes" id="UP001652626">
    <property type="component" value="Chromosome 10"/>
</dbReference>
<dbReference type="Pfam" id="PF01839">
    <property type="entry name" value="FG-GAP"/>
    <property type="match status" value="2"/>
</dbReference>
<dbReference type="SUPFAM" id="SSF69179">
    <property type="entry name" value="Integrin domains"/>
    <property type="match status" value="1"/>
</dbReference>
<keyword evidence="11" id="KW-1133">Transmembrane helix</keyword>
<feature type="repeat" description="FG-GAP" evidence="10">
    <location>
        <begin position="104"/>
        <end position="164"/>
    </location>
</feature>
<keyword evidence="13" id="KW-1185">Reference proteome</keyword>
<dbReference type="InterPro" id="IPR032695">
    <property type="entry name" value="Integrin_dom_sf"/>
</dbReference>
<feature type="signal peptide" evidence="11">
    <location>
        <begin position="1"/>
        <end position="20"/>
    </location>
</feature>
<feature type="region of interest" description="Disordered" evidence="12">
    <location>
        <begin position="923"/>
        <end position="955"/>
    </location>
</feature>
<evidence type="ECO:0000256" key="10">
    <source>
        <dbReference type="PROSITE-ProRule" id="PRU00803"/>
    </source>
</evidence>
<gene>
    <name evidence="14" type="primary">LOC113395926</name>
</gene>
<dbReference type="InterPro" id="IPR000413">
    <property type="entry name" value="Integrin_alpha"/>
</dbReference>
<name>A0A8B8HX66_VANTA</name>
<sequence>MCKLIVFSVVIVYYSLLCDGSGIFNEESRITFKPDDNFSQYFGYSVLFDSDKLIVGAPKARNRYNTTINSGQVFSCALDNLNLKKVTCHPLGINENVEDIIYRRSTKHSDFFENDMWFGATIASVPNGKLLMCAPRWTTPYRDKHLLANGACYMISKRRGAALFPLAEMSRQAFMTHGERIEYGEYGTHLNLYAYGQAGFSIKVSKTSIIIGAPGLLQWTGGIATYKYYKESEYLSLQPTINPYYTLDVGPDDYLGYSVESGVFENNGTILYVAGAPRSKSGYGQVLVFEPSFRETDPFKIKAKVCGPQLGAYFGASLCCTDVNGDGITDLLVGAPNFVRKDGVGLHYDQGAVFVYLTEIKETDFNLIAADYVSGSGESGVRFGSTIANLGDIDGDGFNDIAIGAPWEDDGKGAVFIFRGGKEGLRPKYVQKIVVKEAQTFGISISGGYDINNDNCNDLAIGAHSSATAYVFRCTPTMHVEVYIKVPDAVNLQQGATNFSALFCVKSAESKTWPRAKMDFTANIAIDPIENRARLKGDTEYEVSIQPGNENCDEQVIEVKPTADLSKPISMKFNLEVKDSEDGSDESHEQFAKVSDDSVLDTLFRIQLMRDCGDDEELICKPFLVMNLNPLSSPYIPGTKDKLGVKLSVVNMEEPSFGAKVHLTLPSSPKRLPRECSLEEFNVTCDIPSPLNRFEIVEWEIELEYAYKDTTAKELKIVANLNDPFNNDTDIDRISKEMVILITPKANFSISGKALPNATIAVTRDKFNEAANVTFVHYFEVTNFGPSDWFRLPVQITLPDKVNLSSRIKGCAQDESHCEWNIPAKVSMPVLLSLRFNLADYGDFLEQQKNFNITTFMIIQLEGQNKSSSITTTLILEPAPPLWPIILGCFAGLLLLSLIVLGLYKYGFFSRNRLEDFKRLQEQKTTLDEGNTSTNEGSSSTPEASSQELISDDSD</sequence>
<dbReference type="InterPro" id="IPR028994">
    <property type="entry name" value="Integrin_alpha_N"/>
</dbReference>
<accession>A0A8B8HX66</accession>
<dbReference type="PANTHER" id="PTHR23220">
    <property type="entry name" value="INTEGRIN ALPHA"/>
    <property type="match status" value="1"/>
</dbReference>
<dbReference type="Gene3D" id="2.130.10.130">
    <property type="entry name" value="Integrin alpha, N-terminal"/>
    <property type="match status" value="1"/>
</dbReference>
<dbReference type="SUPFAM" id="SSF69318">
    <property type="entry name" value="Integrin alpha N-terminal domain"/>
    <property type="match status" value="1"/>
</dbReference>
<evidence type="ECO:0000256" key="5">
    <source>
        <dbReference type="ARBA" id="ARBA00022889"/>
    </source>
</evidence>
<dbReference type="GO" id="GO:0033627">
    <property type="term" value="P:cell adhesion mediated by integrin"/>
    <property type="evidence" value="ECO:0007669"/>
    <property type="project" value="TreeGrafter"/>
</dbReference>
<dbReference type="InterPro" id="IPR013519">
    <property type="entry name" value="Int_alpha_beta-p"/>
</dbReference>
<dbReference type="Gene3D" id="1.20.5.930">
    <property type="entry name" value="Bicelle-embedded integrin alpha(iib) transmembrane segment"/>
    <property type="match status" value="1"/>
</dbReference>
<dbReference type="OrthoDB" id="5317514at2759"/>
<keyword evidence="7 11" id="KW-0472">Membrane</keyword>
<reference evidence="14" key="1">
    <citation type="submission" date="2025-08" db="UniProtKB">
        <authorList>
            <consortium name="RefSeq"/>
        </authorList>
    </citation>
    <scope>IDENTIFICATION</scope>
    <source>
        <tissue evidence="14">Whole body</tissue>
    </source>
</reference>
<comment type="subcellular location">
    <subcellularLocation>
        <location evidence="1 11">Membrane</location>
        <topology evidence="1 11">Single-pass type I membrane protein</topology>
    </subcellularLocation>
</comment>
<dbReference type="GO" id="GO:0009897">
    <property type="term" value="C:external side of plasma membrane"/>
    <property type="evidence" value="ECO:0007669"/>
    <property type="project" value="TreeGrafter"/>
</dbReference>
<comment type="similarity">
    <text evidence="2 11">Belongs to the integrin alpha chain family.</text>
</comment>
<dbReference type="OMA" id="GLHYDQG"/>
<evidence type="ECO:0000313" key="13">
    <source>
        <dbReference type="Proteomes" id="UP001652626"/>
    </source>
</evidence>
<dbReference type="PROSITE" id="PS51470">
    <property type="entry name" value="FG_GAP"/>
    <property type="match status" value="4"/>
</dbReference>
<dbReference type="SMART" id="SM00191">
    <property type="entry name" value="Int_alpha"/>
    <property type="match status" value="6"/>
</dbReference>
<dbReference type="PROSITE" id="PS00242">
    <property type="entry name" value="INTEGRIN_ALPHA"/>
    <property type="match status" value="1"/>
</dbReference>
<keyword evidence="3 11" id="KW-0732">Signal</keyword>
<evidence type="ECO:0000256" key="4">
    <source>
        <dbReference type="ARBA" id="ARBA00022737"/>
    </source>
</evidence>
<keyword evidence="5 11" id="KW-0130">Cell adhesion</keyword>
<dbReference type="Gene3D" id="2.60.40.1510">
    <property type="entry name" value="ntegrin, alpha v. Chain A, domain 3"/>
    <property type="match status" value="1"/>
</dbReference>
<evidence type="ECO:0000256" key="6">
    <source>
        <dbReference type="ARBA" id="ARBA00023037"/>
    </source>
</evidence>
<dbReference type="GO" id="GO:0008305">
    <property type="term" value="C:integrin complex"/>
    <property type="evidence" value="ECO:0007669"/>
    <property type="project" value="InterPro"/>
</dbReference>
<dbReference type="GO" id="GO:0007229">
    <property type="term" value="P:integrin-mediated signaling pathway"/>
    <property type="evidence" value="ECO:0007669"/>
    <property type="project" value="UniProtKB-KW"/>
</dbReference>
<evidence type="ECO:0000256" key="8">
    <source>
        <dbReference type="ARBA" id="ARBA00023170"/>
    </source>
</evidence>
<feature type="repeat" description="FG-GAP" evidence="10">
    <location>
        <begin position="300"/>
        <end position="365"/>
    </location>
</feature>
<dbReference type="GO" id="GO:0007157">
    <property type="term" value="P:heterophilic cell-cell adhesion via plasma membrane cell adhesion molecules"/>
    <property type="evidence" value="ECO:0007669"/>
    <property type="project" value="UniProtKB-ARBA"/>
</dbReference>
<keyword evidence="4" id="KW-0677">Repeat</keyword>
<dbReference type="RefSeq" id="XP_026489448.2">
    <property type="nucleotide sequence ID" value="XM_026633663.2"/>
</dbReference>
<feature type="repeat" description="FG-GAP" evidence="10">
    <location>
        <begin position="369"/>
        <end position="427"/>
    </location>
</feature>
<evidence type="ECO:0000256" key="7">
    <source>
        <dbReference type="ARBA" id="ARBA00023136"/>
    </source>
</evidence>
<evidence type="ECO:0000256" key="12">
    <source>
        <dbReference type="SAM" id="MobiDB-lite"/>
    </source>
</evidence>
<keyword evidence="6 11" id="KW-0401">Integrin</keyword>
<organism evidence="13 14">
    <name type="scientific">Vanessa tameamea</name>
    <name type="common">Kamehameha butterfly</name>
    <dbReference type="NCBI Taxonomy" id="334116"/>
    <lineage>
        <taxon>Eukaryota</taxon>
        <taxon>Metazoa</taxon>
        <taxon>Ecdysozoa</taxon>
        <taxon>Arthropoda</taxon>
        <taxon>Hexapoda</taxon>
        <taxon>Insecta</taxon>
        <taxon>Pterygota</taxon>
        <taxon>Neoptera</taxon>
        <taxon>Endopterygota</taxon>
        <taxon>Lepidoptera</taxon>
        <taxon>Glossata</taxon>
        <taxon>Ditrysia</taxon>
        <taxon>Papilionoidea</taxon>
        <taxon>Nymphalidae</taxon>
        <taxon>Nymphalinae</taxon>
        <taxon>Vanessa</taxon>
    </lineage>
</organism>
<evidence type="ECO:0000256" key="11">
    <source>
        <dbReference type="RuleBase" id="RU003762"/>
    </source>
</evidence>
<keyword evidence="8 11" id="KW-0675">Receptor</keyword>
<evidence type="ECO:0000256" key="9">
    <source>
        <dbReference type="ARBA" id="ARBA00023180"/>
    </source>
</evidence>
<evidence type="ECO:0000256" key="2">
    <source>
        <dbReference type="ARBA" id="ARBA00008054"/>
    </source>
</evidence>
<feature type="compositionally biased region" description="Low complexity" evidence="12">
    <location>
        <begin position="929"/>
        <end position="941"/>
    </location>
</feature>
<keyword evidence="11" id="KW-0812">Transmembrane</keyword>
<dbReference type="GO" id="GO:0007160">
    <property type="term" value="P:cell-matrix adhesion"/>
    <property type="evidence" value="ECO:0007669"/>
    <property type="project" value="TreeGrafter"/>
</dbReference>
<protein>
    <submittedName>
        <fullName evidence="14">Integrin alpha-V-like</fullName>
    </submittedName>
</protein>
<evidence type="ECO:0000256" key="1">
    <source>
        <dbReference type="ARBA" id="ARBA00004479"/>
    </source>
</evidence>
<dbReference type="PRINTS" id="PR01185">
    <property type="entry name" value="INTEGRINA"/>
</dbReference>
<dbReference type="InterPro" id="IPR018184">
    <property type="entry name" value="Integrin_alpha_C_CS"/>
</dbReference>
<dbReference type="AlphaFoldDB" id="A0A8B8HX66"/>
<feature type="repeat" description="FG-GAP" evidence="10">
    <location>
        <begin position="28"/>
        <end position="85"/>
    </location>
</feature>
<dbReference type="InterPro" id="IPR013517">
    <property type="entry name" value="FG-GAP"/>
</dbReference>
<dbReference type="PANTHER" id="PTHR23220:SF83">
    <property type="entry name" value="INTEGRIN ALPHA-PS3-RELATED"/>
    <property type="match status" value="1"/>
</dbReference>
<feature type="chain" id="PRO_5044967913" evidence="11">
    <location>
        <begin position="21"/>
        <end position="955"/>
    </location>
</feature>
<evidence type="ECO:0000256" key="3">
    <source>
        <dbReference type="ARBA" id="ARBA00022729"/>
    </source>
</evidence>
<keyword evidence="9" id="KW-0325">Glycoprotein</keyword>
<evidence type="ECO:0000313" key="14">
    <source>
        <dbReference type="RefSeq" id="XP_026489448.2"/>
    </source>
</evidence>
<dbReference type="GO" id="GO:0005178">
    <property type="term" value="F:integrin binding"/>
    <property type="evidence" value="ECO:0007669"/>
    <property type="project" value="TreeGrafter"/>
</dbReference>
<proteinExistence type="inferred from homology"/>